<dbReference type="Proteomes" id="UP000439522">
    <property type="component" value="Unassembled WGS sequence"/>
</dbReference>
<feature type="signal peptide" evidence="1">
    <location>
        <begin position="1"/>
        <end position="19"/>
    </location>
</feature>
<dbReference type="PANTHER" id="PTHR36302">
    <property type="entry name" value="BLR7088 PROTEIN"/>
    <property type="match status" value="1"/>
</dbReference>
<dbReference type="Gene3D" id="2.60.40.1890">
    <property type="entry name" value="PCu(A)C copper chaperone"/>
    <property type="match status" value="1"/>
</dbReference>
<keyword evidence="1" id="KW-0732">Signal</keyword>
<dbReference type="InterPro" id="IPR007410">
    <property type="entry name" value="LpqE-like"/>
</dbReference>
<comment type="caution">
    <text evidence="2">The sequence shown here is derived from an EMBL/GenBank/DDBJ whole genome shotgun (WGS) entry which is preliminary data.</text>
</comment>
<proteinExistence type="predicted"/>
<gene>
    <name evidence="2" type="ORF">GRI40_00985</name>
</gene>
<dbReference type="AlphaFoldDB" id="A0A6I4TBM1"/>
<dbReference type="OrthoDB" id="9796962at2"/>
<dbReference type="InterPro" id="IPR058248">
    <property type="entry name" value="Lxx211020-like"/>
</dbReference>
<dbReference type="InterPro" id="IPR036182">
    <property type="entry name" value="PCuAC_sf"/>
</dbReference>
<evidence type="ECO:0000256" key="1">
    <source>
        <dbReference type="SAM" id="SignalP"/>
    </source>
</evidence>
<dbReference type="SUPFAM" id="SSF110087">
    <property type="entry name" value="DR1885-like metal-binding protein"/>
    <property type="match status" value="1"/>
</dbReference>
<keyword evidence="3" id="KW-1185">Reference proteome</keyword>
<evidence type="ECO:0000313" key="2">
    <source>
        <dbReference type="EMBL" id="MXO73798.1"/>
    </source>
</evidence>
<dbReference type="PANTHER" id="PTHR36302:SF1">
    <property type="entry name" value="COPPER CHAPERONE PCU(A)C"/>
    <property type="match status" value="1"/>
</dbReference>
<organism evidence="2 3">
    <name type="scientific">Tsuneonella aeria</name>
    <dbReference type="NCBI Taxonomy" id="1837929"/>
    <lineage>
        <taxon>Bacteria</taxon>
        <taxon>Pseudomonadati</taxon>
        <taxon>Pseudomonadota</taxon>
        <taxon>Alphaproteobacteria</taxon>
        <taxon>Sphingomonadales</taxon>
        <taxon>Erythrobacteraceae</taxon>
        <taxon>Tsuneonella</taxon>
    </lineage>
</organism>
<dbReference type="RefSeq" id="WP_160609617.1">
    <property type="nucleotide sequence ID" value="NZ_WTZA01000001.1"/>
</dbReference>
<dbReference type="Pfam" id="PF04314">
    <property type="entry name" value="PCuAC"/>
    <property type="match status" value="1"/>
</dbReference>
<name>A0A6I4TBM1_9SPHN</name>
<protein>
    <submittedName>
        <fullName evidence="2">Copper chaperone PCu(A)C</fullName>
    </submittedName>
</protein>
<accession>A0A6I4TBM1</accession>
<sequence length="159" mass="16803">MNRSLFAFALAAAALPLSGCGETPAEAPAAPENTIPGMTISNARMVLAPVSGNPAAIYFDLAYDGDRSLALNRAEVKGAKSAMFHDYGEYDFKVQMMEMLPVPLQKGTRVTFEPGGKHMMAMEPDASLKPGGTTEATVIVSGGARHTFPVEIRAAGDER</sequence>
<reference evidence="2 3" key="1">
    <citation type="submission" date="2019-12" db="EMBL/GenBank/DDBJ databases">
        <title>Genomic-based taxomic classification of the family Erythrobacteraceae.</title>
        <authorList>
            <person name="Xu L."/>
        </authorList>
    </citation>
    <scope>NUCLEOTIDE SEQUENCE [LARGE SCALE GENOMIC DNA]</scope>
    <source>
        <strain evidence="2 3">100921-2</strain>
    </source>
</reference>
<evidence type="ECO:0000313" key="3">
    <source>
        <dbReference type="Proteomes" id="UP000439522"/>
    </source>
</evidence>
<dbReference type="EMBL" id="WTZA01000001">
    <property type="protein sequence ID" value="MXO73798.1"/>
    <property type="molecule type" value="Genomic_DNA"/>
</dbReference>
<feature type="chain" id="PRO_5026143141" evidence="1">
    <location>
        <begin position="20"/>
        <end position="159"/>
    </location>
</feature>